<name>A0A0G1EPT8_9BACT</name>
<evidence type="ECO:0000313" key="1">
    <source>
        <dbReference type="EMBL" id="KKT11808.1"/>
    </source>
</evidence>
<comment type="caution">
    <text evidence="1">The sequence shown here is derived from an EMBL/GenBank/DDBJ whole genome shotgun (WGS) entry which is preliminary data.</text>
</comment>
<reference evidence="1 2" key="1">
    <citation type="journal article" date="2015" name="Nature">
        <title>rRNA introns, odd ribosomes, and small enigmatic genomes across a large radiation of phyla.</title>
        <authorList>
            <person name="Brown C.T."/>
            <person name="Hug L.A."/>
            <person name="Thomas B.C."/>
            <person name="Sharon I."/>
            <person name="Castelle C.J."/>
            <person name="Singh A."/>
            <person name="Wilkins M.J."/>
            <person name="Williams K.H."/>
            <person name="Banfield J.F."/>
        </authorList>
    </citation>
    <scope>NUCLEOTIDE SEQUENCE [LARGE SCALE GENOMIC DNA]</scope>
</reference>
<dbReference type="EMBL" id="LCGH01000001">
    <property type="protein sequence ID" value="KKT11808.1"/>
    <property type="molecule type" value="Genomic_DNA"/>
</dbReference>
<dbReference type="AlphaFoldDB" id="A0A0G1EPT8"/>
<dbReference type="InterPro" id="IPR024524">
    <property type="entry name" value="DUF3800"/>
</dbReference>
<dbReference type="Pfam" id="PF12686">
    <property type="entry name" value="DUF3800"/>
    <property type="match status" value="1"/>
</dbReference>
<evidence type="ECO:0000313" key="2">
    <source>
        <dbReference type="Proteomes" id="UP000033907"/>
    </source>
</evidence>
<gene>
    <name evidence="1" type="ORF">UV91_C0001G0020</name>
</gene>
<proteinExistence type="predicted"/>
<accession>A0A0G1EPT8</accession>
<evidence type="ECO:0008006" key="3">
    <source>
        <dbReference type="Google" id="ProtNLM"/>
    </source>
</evidence>
<dbReference type="Proteomes" id="UP000033907">
    <property type="component" value="Unassembled WGS sequence"/>
</dbReference>
<organism evidence="1 2">
    <name type="scientific">Candidatus Nomurabacteria bacterium GW2011_GWF2_43_24</name>
    <dbReference type="NCBI Taxonomy" id="1618778"/>
    <lineage>
        <taxon>Bacteria</taxon>
        <taxon>Candidatus Nomuraibacteriota</taxon>
    </lineage>
</organism>
<sequence>MSFFKNNEGIKTAELKLGDFDQIWTKFCFLDESGSLSNRTDPYFTIGILKMSMPYYLQSKILYERSRRNFHDEIKFNKISEKNIEFAKFIIDSLFEVRSIYFYSYTTHKMSRYFQRNFS</sequence>
<protein>
    <recommendedName>
        <fullName evidence="3">DUF3800 domain-containing protein</fullName>
    </recommendedName>
</protein>